<evidence type="ECO:0000313" key="3">
    <source>
        <dbReference type="Proteomes" id="UP000735302"/>
    </source>
</evidence>
<keyword evidence="3" id="KW-1185">Reference proteome</keyword>
<feature type="region of interest" description="Disordered" evidence="1">
    <location>
        <begin position="21"/>
        <end position="69"/>
    </location>
</feature>
<evidence type="ECO:0000256" key="1">
    <source>
        <dbReference type="SAM" id="MobiDB-lite"/>
    </source>
</evidence>
<proteinExistence type="predicted"/>
<dbReference type="AlphaFoldDB" id="A0AAV4DHJ5"/>
<sequence length="69" mass="7192">MQVWAKQTQSGCIKLGVNANPQQDDLRLSGPPSGPGASSEARTCNRRVPADLSADSLTTVPLTPPPLHG</sequence>
<dbReference type="Proteomes" id="UP000735302">
    <property type="component" value="Unassembled WGS sequence"/>
</dbReference>
<accession>A0AAV4DHJ5</accession>
<dbReference type="EMBL" id="BLXT01007896">
    <property type="protein sequence ID" value="GFO43758.1"/>
    <property type="molecule type" value="Genomic_DNA"/>
</dbReference>
<feature type="compositionally biased region" description="Low complexity" evidence="1">
    <location>
        <begin position="29"/>
        <end position="39"/>
    </location>
</feature>
<protein>
    <submittedName>
        <fullName evidence="2">Uncharacterized protein</fullName>
    </submittedName>
</protein>
<name>A0AAV4DHJ5_9GAST</name>
<reference evidence="2 3" key="1">
    <citation type="journal article" date="2021" name="Elife">
        <title>Chloroplast acquisition without the gene transfer in kleptoplastic sea slugs, Plakobranchus ocellatus.</title>
        <authorList>
            <person name="Maeda T."/>
            <person name="Takahashi S."/>
            <person name="Yoshida T."/>
            <person name="Shimamura S."/>
            <person name="Takaki Y."/>
            <person name="Nagai Y."/>
            <person name="Toyoda A."/>
            <person name="Suzuki Y."/>
            <person name="Arimoto A."/>
            <person name="Ishii H."/>
            <person name="Satoh N."/>
            <person name="Nishiyama T."/>
            <person name="Hasebe M."/>
            <person name="Maruyama T."/>
            <person name="Minagawa J."/>
            <person name="Obokata J."/>
            <person name="Shigenobu S."/>
        </authorList>
    </citation>
    <scope>NUCLEOTIDE SEQUENCE [LARGE SCALE GENOMIC DNA]</scope>
</reference>
<organism evidence="2 3">
    <name type="scientific">Plakobranchus ocellatus</name>
    <dbReference type="NCBI Taxonomy" id="259542"/>
    <lineage>
        <taxon>Eukaryota</taxon>
        <taxon>Metazoa</taxon>
        <taxon>Spiralia</taxon>
        <taxon>Lophotrochozoa</taxon>
        <taxon>Mollusca</taxon>
        <taxon>Gastropoda</taxon>
        <taxon>Heterobranchia</taxon>
        <taxon>Euthyneura</taxon>
        <taxon>Panpulmonata</taxon>
        <taxon>Sacoglossa</taxon>
        <taxon>Placobranchoidea</taxon>
        <taxon>Plakobranchidae</taxon>
        <taxon>Plakobranchus</taxon>
    </lineage>
</organism>
<comment type="caution">
    <text evidence="2">The sequence shown here is derived from an EMBL/GenBank/DDBJ whole genome shotgun (WGS) entry which is preliminary data.</text>
</comment>
<gene>
    <name evidence="2" type="ORF">PoB_007026300</name>
</gene>
<evidence type="ECO:0000313" key="2">
    <source>
        <dbReference type="EMBL" id="GFO43758.1"/>
    </source>
</evidence>